<evidence type="ECO:0000256" key="3">
    <source>
        <dbReference type="ARBA" id="ARBA00022722"/>
    </source>
</evidence>
<protein>
    <recommendedName>
        <fullName evidence="8">DUF86 domain-containing protein</fullName>
    </recommendedName>
</protein>
<dbReference type="GO" id="GO:0110001">
    <property type="term" value="C:toxin-antitoxin complex"/>
    <property type="evidence" value="ECO:0007669"/>
    <property type="project" value="InterPro"/>
</dbReference>
<accession>X0UQ67</accession>
<dbReference type="InterPro" id="IPR008201">
    <property type="entry name" value="HepT-like"/>
</dbReference>
<evidence type="ECO:0000256" key="5">
    <source>
        <dbReference type="ARBA" id="ARBA00022801"/>
    </source>
</evidence>
<reference evidence="7" key="1">
    <citation type="journal article" date="2014" name="Front. Microbiol.">
        <title>High frequency of phylogenetically diverse reductive dehalogenase-homologous genes in deep subseafloor sedimentary metagenomes.</title>
        <authorList>
            <person name="Kawai M."/>
            <person name="Futagami T."/>
            <person name="Toyoda A."/>
            <person name="Takaki Y."/>
            <person name="Nishi S."/>
            <person name="Hori S."/>
            <person name="Arai W."/>
            <person name="Tsubouchi T."/>
            <person name="Morono Y."/>
            <person name="Uchiyama I."/>
            <person name="Ito T."/>
            <person name="Fujiyama A."/>
            <person name="Inagaki F."/>
            <person name="Takami H."/>
        </authorList>
    </citation>
    <scope>NUCLEOTIDE SEQUENCE</scope>
    <source>
        <strain evidence="7">Expedition CK06-06</strain>
    </source>
</reference>
<evidence type="ECO:0000256" key="2">
    <source>
        <dbReference type="ARBA" id="ARBA00022649"/>
    </source>
</evidence>
<evidence type="ECO:0000313" key="7">
    <source>
        <dbReference type="EMBL" id="GAG07835.1"/>
    </source>
</evidence>
<keyword evidence="5" id="KW-0378">Hydrolase</keyword>
<keyword evidence="1" id="KW-0597">Phosphoprotein</keyword>
<dbReference type="EMBL" id="BARS01029727">
    <property type="protein sequence ID" value="GAG07835.1"/>
    <property type="molecule type" value="Genomic_DNA"/>
</dbReference>
<sequence>MKQDEVFIRHILDEIDFLIDSSKGLEYEVLIKDETLKRAFVRSLEVIGEATKNISSEFRQKHPDIEWRELTGLRDKLVHRYFGVKWEIVWDVVKSKIPQLKERIEGVLEEMERG</sequence>
<evidence type="ECO:0008006" key="8">
    <source>
        <dbReference type="Google" id="ProtNLM"/>
    </source>
</evidence>
<name>X0UQ67_9ZZZZ</name>
<gene>
    <name evidence="7" type="ORF">S01H1_46423</name>
</gene>
<dbReference type="GO" id="GO:0016787">
    <property type="term" value="F:hydrolase activity"/>
    <property type="evidence" value="ECO:0007669"/>
    <property type="project" value="UniProtKB-KW"/>
</dbReference>
<dbReference type="PANTHER" id="PTHR34139:SF1">
    <property type="entry name" value="RNASE MJ1380-RELATED"/>
    <property type="match status" value="1"/>
</dbReference>
<dbReference type="GO" id="GO:0004540">
    <property type="term" value="F:RNA nuclease activity"/>
    <property type="evidence" value="ECO:0007669"/>
    <property type="project" value="InterPro"/>
</dbReference>
<comment type="caution">
    <text evidence="7">The sequence shown here is derived from an EMBL/GenBank/DDBJ whole genome shotgun (WGS) entry which is preliminary data.</text>
</comment>
<organism evidence="7">
    <name type="scientific">marine sediment metagenome</name>
    <dbReference type="NCBI Taxonomy" id="412755"/>
    <lineage>
        <taxon>unclassified sequences</taxon>
        <taxon>metagenomes</taxon>
        <taxon>ecological metagenomes</taxon>
    </lineage>
</organism>
<proteinExistence type="inferred from homology"/>
<evidence type="ECO:0000256" key="1">
    <source>
        <dbReference type="ARBA" id="ARBA00022553"/>
    </source>
</evidence>
<evidence type="ECO:0000256" key="4">
    <source>
        <dbReference type="ARBA" id="ARBA00022741"/>
    </source>
</evidence>
<dbReference type="Gene3D" id="1.20.120.580">
    <property type="entry name" value="bsu32300-like"/>
    <property type="match status" value="1"/>
</dbReference>
<evidence type="ECO:0000256" key="6">
    <source>
        <dbReference type="ARBA" id="ARBA00024207"/>
    </source>
</evidence>
<keyword evidence="4" id="KW-0547">Nucleotide-binding</keyword>
<dbReference type="InterPro" id="IPR051813">
    <property type="entry name" value="HepT_RNase_toxin"/>
</dbReference>
<dbReference type="GO" id="GO:0000166">
    <property type="term" value="F:nucleotide binding"/>
    <property type="evidence" value="ECO:0007669"/>
    <property type="project" value="UniProtKB-KW"/>
</dbReference>
<dbReference type="Pfam" id="PF01934">
    <property type="entry name" value="HepT-like"/>
    <property type="match status" value="1"/>
</dbReference>
<dbReference type="AlphaFoldDB" id="X0UQ67"/>
<dbReference type="InterPro" id="IPR037038">
    <property type="entry name" value="HepT-like_sf"/>
</dbReference>
<dbReference type="PANTHER" id="PTHR34139">
    <property type="entry name" value="UPF0331 PROTEIN MJ0127"/>
    <property type="match status" value="1"/>
</dbReference>
<keyword evidence="3" id="KW-0540">Nuclease</keyword>
<comment type="similarity">
    <text evidence="6">Belongs to the HepT RNase toxin family.</text>
</comment>
<keyword evidence="2" id="KW-1277">Toxin-antitoxin system</keyword>